<dbReference type="PROSITE" id="PS50949">
    <property type="entry name" value="HTH_GNTR"/>
    <property type="match status" value="1"/>
</dbReference>
<feature type="domain" description="HTH gntR-type" evidence="4">
    <location>
        <begin position="7"/>
        <end position="75"/>
    </location>
</feature>
<evidence type="ECO:0000256" key="3">
    <source>
        <dbReference type="ARBA" id="ARBA00023163"/>
    </source>
</evidence>
<sequence length="230" mass="25917">MGKINYKSLPEKTADVISDMLYRENYRVGAKLPNEIELAKSLEVSRTTVRQAIKILTERNVLEVRRGSGTFVSSKLGMSDDPLGLSMICDKDKLVMDLLEVRLLIEPKMAALAAENATAGEISQLKDICRRMEEACRKGENYYETDMEFHTFIAGCSRNLVIHSLYPAICHTIILQENVTHDRLKERTLAAHRRICEAIAAHKGTAAADAMTAHLIQNQERIINKKDKFV</sequence>
<dbReference type="PRINTS" id="PR00035">
    <property type="entry name" value="HTHGNTR"/>
</dbReference>
<name>A0A9D2HEP8_9FIRM</name>
<dbReference type="Gene3D" id="1.20.120.530">
    <property type="entry name" value="GntR ligand-binding domain-like"/>
    <property type="match status" value="1"/>
</dbReference>
<comment type="caution">
    <text evidence="5">The sequence shown here is derived from an EMBL/GenBank/DDBJ whole genome shotgun (WGS) entry which is preliminary data.</text>
</comment>
<dbReference type="SUPFAM" id="SSF48008">
    <property type="entry name" value="GntR ligand-binding domain-like"/>
    <property type="match status" value="1"/>
</dbReference>
<gene>
    <name evidence="5" type="ORF">IAA07_01225</name>
</gene>
<reference evidence="5" key="1">
    <citation type="journal article" date="2021" name="PeerJ">
        <title>Extensive microbial diversity within the chicken gut microbiome revealed by metagenomics and culture.</title>
        <authorList>
            <person name="Gilroy R."/>
            <person name="Ravi A."/>
            <person name="Getino M."/>
            <person name="Pursley I."/>
            <person name="Horton D.L."/>
            <person name="Alikhan N.F."/>
            <person name="Baker D."/>
            <person name="Gharbi K."/>
            <person name="Hall N."/>
            <person name="Watson M."/>
            <person name="Adriaenssens E.M."/>
            <person name="Foster-Nyarko E."/>
            <person name="Jarju S."/>
            <person name="Secka A."/>
            <person name="Antonio M."/>
            <person name="Oren A."/>
            <person name="Chaudhuri R.R."/>
            <person name="La Ragione R."/>
            <person name="Hildebrand F."/>
            <person name="Pallen M.J."/>
        </authorList>
    </citation>
    <scope>NUCLEOTIDE SEQUENCE</scope>
    <source>
        <strain evidence="5">CHK178-16964</strain>
    </source>
</reference>
<protein>
    <submittedName>
        <fullName evidence="5">FadR family transcriptional regulator</fullName>
    </submittedName>
</protein>
<evidence type="ECO:0000256" key="2">
    <source>
        <dbReference type="ARBA" id="ARBA00023125"/>
    </source>
</evidence>
<dbReference type="PANTHER" id="PTHR43537:SF5">
    <property type="entry name" value="UXU OPERON TRANSCRIPTIONAL REGULATOR"/>
    <property type="match status" value="1"/>
</dbReference>
<evidence type="ECO:0000313" key="5">
    <source>
        <dbReference type="EMBL" id="HJA70185.1"/>
    </source>
</evidence>
<dbReference type="PANTHER" id="PTHR43537">
    <property type="entry name" value="TRANSCRIPTIONAL REGULATOR, GNTR FAMILY"/>
    <property type="match status" value="1"/>
</dbReference>
<dbReference type="AlphaFoldDB" id="A0A9D2HEP8"/>
<dbReference type="InterPro" id="IPR008920">
    <property type="entry name" value="TF_FadR/GntR_C"/>
</dbReference>
<evidence type="ECO:0000256" key="1">
    <source>
        <dbReference type="ARBA" id="ARBA00023015"/>
    </source>
</evidence>
<dbReference type="SMART" id="SM00895">
    <property type="entry name" value="FCD"/>
    <property type="match status" value="1"/>
</dbReference>
<organism evidence="5 6">
    <name type="scientific">Candidatus Lachnoclostridium stercoravium</name>
    <dbReference type="NCBI Taxonomy" id="2838633"/>
    <lineage>
        <taxon>Bacteria</taxon>
        <taxon>Bacillati</taxon>
        <taxon>Bacillota</taxon>
        <taxon>Clostridia</taxon>
        <taxon>Lachnospirales</taxon>
        <taxon>Lachnospiraceae</taxon>
    </lineage>
</organism>
<reference evidence="5" key="2">
    <citation type="submission" date="2021-04" db="EMBL/GenBank/DDBJ databases">
        <authorList>
            <person name="Gilroy R."/>
        </authorList>
    </citation>
    <scope>NUCLEOTIDE SEQUENCE</scope>
    <source>
        <strain evidence="5">CHK178-16964</strain>
    </source>
</reference>
<dbReference type="GO" id="GO:0003677">
    <property type="term" value="F:DNA binding"/>
    <property type="evidence" value="ECO:0007669"/>
    <property type="project" value="UniProtKB-KW"/>
</dbReference>
<evidence type="ECO:0000313" key="6">
    <source>
        <dbReference type="Proteomes" id="UP000823900"/>
    </source>
</evidence>
<accession>A0A9D2HEP8</accession>
<proteinExistence type="predicted"/>
<keyword evidence="3" id="KW-0804">Transcription</keyword>
<dbReference type="Pfam" id="PF07729">
    <property type="entry name" value="FCD"/>
    <property type="match status" value="1"/>
</dbReference>
<evidence type="ECO:0000259" key="4">
    <source>
        <dbReference type="PROSITE" id="PS50949"/>
    </source>
</evidence>
<dbReference type="Gene3D" id="1.10.10.10">
    <property type="entry name" value="Winged helix-like DNA-binding domain superfamily/Winged helix DNA-binding domain"/>
    <property type="match status" value="1"/>
</dbReference>
<dbReference type="EMBL" id="DWZA01000011">
    <property type="protein sequence ID" value="HJA70185.1"/>
    <property type="molecule type" value="Genomic_DNA"/>
</dbReference>
<dbReference type="Proteomes" id="UP000823900">
    <property type="component" value="Unassembled WGS sequence"/>
</dbReference>
<dbReference type="InterPro" id="IPR000524">
    <property type="entry name" value="Tscrpt_reg_HTH_GntR"/>
</dbReference>
<dbReference type="CDD" id="cd07377">
    <property type="entry name" value="WHTH_GntR"/>
    <property type="match status" value="1"/>
</dbReference>
<keyword evidence="1" id="KW-0805">Transcription regulation</keyword>
<dbReference type="Pfam" id="PF00392">
    <property type="entry name" value="GntR"/>
    <property type="match status" value="1"/>
</dbReference>
<dbReference type="GO" id="GO:0003700">
    <property type="term" value="F:DNA-binding transcription factor activity"/>
    <property type="evidence" value="ECO:0007669"/>
    <property type="project" value="InterPro"/>
</dbReference>
<keyword evidence="2" id="KW-0238">DNA-binding</keyword>
<dbReference type="InterPro" id="IPR036388">
    <property type="entry name" value="WH-like_DNA-bd_sf"/>
</dbReference>
<dbReference type="SUPFAM" id="SSF46785">
    <property type="entry name" value="Winged helix' DNA-binding domain"/>
    <property type="match status" value="1"/>
</dbReference>
<dbReference type="InterPro" id="IPR036390">
    <property type="entry name" value="WH_DNA-bd_sf"/>
</dbReference>
<dbReference type="SMART" id="SM00345">
    <property type="entry name" value="HTH_GNTR"/>
    <property type="match status" value="1"/>
</dbReference>
<dbReference type="InterPro" id="IPR011711">
    <property type="entry name" value="GntR_C"/>
</dbReference>